<feature type="transmembrane region" description="Helical" evidence="1">
    <location>
        <begin position="129"/>
        <end position="155"/>
    </location>
</feature>
<comment type="caution">
    <text evidence="2">The sequence shown here is derived from an EMBL/GenBank/DDBJ whole genome shotgun (WGS) entry which is preliminary data.</text>
</comment>
<evidence type="ECO:0000256" key="1">
    <source>
        <dbReference type="SAM" id="Phobius"/>
    </source>
</evidence>
<proteinExistence type="predicted"/>
<dbReference type="RefSeq" id="WP_053173169.1">
    <property type="nucleotide sequence ID" value="NZ_LFYT02000001.1"/>
</dbReference>
<keyword evidence="3" id="KW-1185">Reference proteome</keyword>
<keyword evidence="1" id="KW-0472">Membrane</keyword>
<evidence type="ECO:0000313" key="2">
    <source>
        <dbReference type="EMBL" id="PVE44607.1"/>
    </source>
</evidence>
<feature type="transmembrane region" description="Helical" evidence="1">
    <location>
        <begin position="45"/>
        <end position="64"/>
    </location>
</feature>
<feature type="transmembrane region" description="Helical" evidence="1">
    <location>
        <begin position="180"/>
        <end position="201"/>
    </location>
</feature>
<keyword evidence="1" id="KW-0812">Transmembrane</keyword>
<dbReference type="Pfam" id="PF09955">
    <property type="entry name" value="DUF2189"/>
    <property type="match status" value="1"/>
</dbReference>
<feature type="transmembrane region" description="Helical" evidence="1">
    <location>
        <begin position="70"/>
        <end position="92"/>
    </location>
</feature>
<gene>
    <name evidence="2" type="ORF">H663_000890</name>
</gene>
<dbReference type="STRING" id="1293045.H663_11620"/>
<protein>
    <recommendedName>
        <fullName evidence="4">DUF2189 domain-containing protein</fullName>
    </recommendedName>
</protein>
<evidence type="ECO:0008006" key="4">
    <source>
        <dbReference type="Google" id="ProtNLM"/>
    </source>
</evidence>
<keyword evidence="1" id="KW-1133">Transmembrane helix</keyword>
<dbReference type="AlphaFoldDB" id="A0A2T7UIW5"/>
<dbReference type="InterPro" id="IPR018692">
    <property type="entry name" value="DUF2189"/>
</dbReference>
<reference evidence="2" key="1">
    <citation type="submission" date="2017-04" db="EMBL/GenBank/DDBJ databases">
        <title>Unexpected and diverse lifestyles within the genus Limnohabitans.</title>
        <authorList>
            <person name="Kasalicky V."/>
            <person name="Mehrshad M."/>
            <person name="Andrei S.-A."/>
            <person name="Salcher M."/>
            <person name="Kratochvilova H."/>
            <person name="Simek K."/>
            <person name="Ghai R."/>
        </authorList>
    </citation>
    <scope>NUCLEOTIDE SEQUENCE [LARGE SCALE GENOMIC DNA]</scope>
    <source>
        <strain evidence="2">II-D5</strain>
    </source>
</reference>
<dbReference type="Proteomes" id="UP000037507">
    <property type="component" value="Unassembled WGS sequence"/>
</dbReference>
<name>A0A2T7UIW5_9BURK</name>
<organism evidence="2 3">
    <name type="scientific">Limnohabitans planktonicus II-D5</name>
    <dbReference type="NCBI Taxonomy" id="1293045"/>
    <lineage>
        <taxon>Bacteria</taxon>
        <taxon>Pseudomonadati</taxon>
        <taxon>Pseudomonadota</taxon>
        <taxon>Betaproteobacteria</taxon>
        <taxon>Burkholderiales</taxon>
        <taxon>Comamonadaceae</taxon>
        <taxon>Limnohabitans</taxon>
    </lineage>
</organism>
<evidence type="ECO:0000313" key="3">
    <source>
        <dbReference type="Proteomes" id="UP000037507"/>
    </source>
</evidence>
<sequence length="284" mass="31743">MTQHHPPQTDQTRSERHLPLILPITMDQPLHWLALGFKDMTRSPLLSMMHGLILAIWGALITLLAHDRFWLLAGALSGFLVIAPVLATSLYAMSRAMEKGEKVDLGLLIDTWTHWQLKLRHEPDSYWSLIRFGILLSLAGTGWVITSAALITWLAPAPIHTPIDFIRLVVLSKDNPLFEIWLGLGAMMAAPVFASSVVSMPMLLDRRVTVLQAVLTSWNALLTHPIPMALWAFLLMGFCLLGIFSLFLGLILIVPMLGHGSWHAYRALVDVSELQERLNAQGER</sequence>
<feature type="transmembrane region" description="Helical" evidence="1">
    <location>
        <begin position="232"/>
        <end position="257"/>
    </location>
</feature>
<dbReference type="EMBL" id="LFYT02000001">
    <property type="protein sequence ID" value="PVE44607.1"/>
    <property type="molecule type" value="Genomic_DNA"/>
</dbReference>
<accession>A0A2T7UIW5</accession>
<dbReference type="OrthoDB" id="5621705at2"/>